<dbReference type="EMBL" id="LAZR01005343">
    <property type="protein sequence ID" value="KKN00708.1"/>
    <property type="molecule type" value="Genomic_DNA"/>
</dbReference>
<name>A0A0F9Q5L9_9ZZZZ</name>
<sequence>MKDFTRHENKYGLYSDDCSWLRQIGLRETQWILDAEFILFFYGIITFNEWINE</sequence>
<proteinExistence type="predicted"/>
<dbReference type="AlphaFoldDB" id="A0A0F9Q5L9"/>
<comment type="caution">
    <text evidence="1">The sequence shown here is derived from an EMBL/GenBank/DDBJ whole genome shotgun (WGS) entry which is preliminary data.</text>
</comment>
<protein>
    <submittedName>
        <fullName evidence="1">Uncharacterized protein</fullName>
    </submittedName>
</protein>
<accession>A0A0F9Q5L9</accession>
<organism evidence="1">
    <name type="scientific">marine sediment metagenome</name>
    <dbReference type="NCBI Taxonomy" id="412755"/>
    <lineage>
        <taxon>unclassified sequences</taxon>
        <taxon>metagenomes</taxon>
        <taxon>ecological metagenomes</taxon>
    </lineage>
</organism>
<reference evidence="1" key="1">
    <citation type="journal article" date="2015" name="Nature">
        <title>Complex archaea that bridge the gap between prokaryotes and eukaryotes.</title>
        <authorList>
            <person name="Spang A."/>
            <person name="Saw J.H."/>
            <person name="Jorgensen S.L."/>
            <person name="Zaremba-Niedzwiedzka K."/>
            <person name="Martijn J."/>
            <person name="Lind A.E."/>
            <person name="van Eijk R."/>
            <person name="Schleper C."/>
            <person name="Guy L."/>
            <person name="Ettema T.J."/>
        </authorList>
    </citation>
    <scope>NUCLEOTIDE SEQUENCE</scope>
</reference>
<evidence type="ECO:0000313" key="1">
    <source>
        <dbReference type="EMBL" id="KKN00708.1"/>
    </source>
</evidence>
<gene>
    <name evidence="1" type="ORF">LCGC14_1135080</name>
</gene>